<gene>
    <name evidence="1" type="ORF">KC717_04265</name>
</gene>
<dbReference type="Gene3D" id="3.40.50.450">
    <property type="match status" value="1"/>
</dbReference>
<dbReference type="AlphaFoldDB" id="A0A955L8V2"/>
<sequence length="200" mass="23808">MKIYFTCSTAEFQKYHETYFAIRDFLITEGHILTRDWLPKVDRRIKETKSDLPDIKQIYDDCMKGIQTADLVIIEDSVSNFSTGHQITVALQQNKPTLVLWSGEKHTHFNQMFIHGIESEYLQVATYGDQEYREIIKEFTTMYSNPHQKSRFHLVLSEAERTYLDWLNHTHSQSRTEAIRSSIRDKMKRDKDYRSYLQNI</sequence>
<evidence type="ECO:0000313" key="1">
    <source>
        <dbReference type="EMBL" id="MCA9385837.1"/>
    </source>
</evidence>
<dbReference type="Proteomes" id="UP000754563">
    <property type="component" value="Unassembled WGS sequence"/>
</dbReference>
<dbReference type="EMBL" id="JAGQLH010000048">
    <property type="protein sequence ID" value="MCA9385837.1"/>
    <property type="molecule type" value="Genomic_DNA"/>
</dbReference>
<proteinExistence type="predicted"/>
<protein>
    <recommendedName>
        <fullName evidence="3">Nucleoside 2-deoxyribosyltransferase</fullName>
    </recommendedName>
</protein>
<evidence type="ECO:0000313" key="2">
    <source>
        <dbReference type="Proteomes" id="UP000754563"/>
    </source>
</evidence>
<reference evidence="1" key="1">
    <citation type="submission" date="2020-04" db="EMBL/GenBank/DDBJ databases">
        <authorList>
            <person name="Zhang T."/>
        </authorList>
    </citation>
    <scope>NUCLEOTIDE SEQUENCE</scope>
    <source>
        <strain evidence="1">HKST-UBA11</strain>
    </source>
</reference>
<organism evidence="1 2">
    <name type="scientific">Candidatus Dojkabacteria bacterium</name>
    <dbReference type="NCBI Taxonomy" id="2099670"/>
    <lineage>
        <taxon>Bacteria</taxon>
        <taxon>Candidatus Dojkabacteria</taxon>
    </lineage>
</organism>
<name>A0A955L8V2_9BACT</name>
<evidence type="ECO:0008006" key="3">
    <source>
        <dbReference type="Google" id="ProtNLM"/>
    </source>
</evidence>
<accession>A0A955L8V2</accession>
<comment type="caution">
    <text evidence="1">The sequence shown here is derived from an EMBL/GenBank/DDBJ whole genome shotgun (WGS) entry which is preliminary data.</text>
</comment>
<reference evidence="1" key="2">
    <citation type="journal article" date="2021" name="Microbiome">
        <title>Successional dynamics and alternative stable states in a saline activated sludge microbial community over 9 years.</title>
        <authorList>
            <person name="Wang Y."/>
            <person name="Ye J."/>
            <person name="Ju F."/>
            <person name="Liu L."/>
            <person name="Boyd J.A."/>
            <person name="Deng Y."/>
            <person name="Parks D.H."/>
            <person name="Jiang X."/>
            <person name="Yin X."/>
            <person name="Woodcroft B.J."/>
            <person name="Tyson G.W."/>
            <person name="Hugenholtz P."/>
            <person name="Polz M.F."/>
            <person name="Zhang T."/>
        </authorList>
    </citation>
    <scope>NUCLEOTIDE SEQUENCE</scope>
    <source>
        <strain evidence="1">HKST-UBA11</strain>
    </source>
</reference>